<dbReference type="InterPro" id="IPR001077">
    <property type="entry name" value="COMT_C"/>
</dbReference>
<dbReference type="Gene3D" id="1.10.10.10">
    <property type="entry name" value="Winged helix-like DNA-binding domain superfamily/Winged helix DNA-binding domain"/>
    <property type="match status" value="1"/>
</dbReference>
<keyword evidence="1 8" id="KW-0489">Methyltransferase</keyword>
<evidence type="ECO:0000256" key="3">
    <source>
        <dbReference type="ARBA" id="ARBA00022691"/>
    </source>
</evidence>
<sequence>MTFAAETSSNGNSRCQSSGGKADHLQQAFVDDNVAISPNAPEEVPTLLKRIAMHGGAYLTESDENERTRILDAARSLVYALETPREAIIRHCWSQSTLYAAVETGVDLGIFTVLSQDDKPKTAGHLAAATGADPTVIARILKHLAAMGVITETGPDEYRRTGFSIAMMSNRYSDSYPCMTGCITDGVLALPAQLKKTNYHNPSDGKNCAFQRGFRTPLHFFDFLEKNPIHAIQFNNHMSAYHQGRPSWMDVGFYPVLSLVAEANIGDQDVLLVDIGGSLGHDLSEFHRKWPQVPGRLILQDLPKVVEQARSMDLDPAIELMTHDFFTEQPIKGARAYYMHSVLHDWTDDDCCRILANIVPAMKRGHSKLLLNENVIPSTNAYWETTSLDIIMMADFASTERTEKQWRALVESTGLKITSIWTVRRGVESLIENETTSSQADDYPNFNLGSYHRPIATSSPDAQRWFDRGLLWSYSFNHGEAARCFERAVECDPTCALAYWGIAYAIGPSYNIAWGFFDIPSLLATVQKAWHALEAAQKHATQASPLFHMLLKAIATRFPTPDNIPAPTEMRQYNQAYADAMRVVYEAYPDDLDVASLFIEALICVNPRELWDMNTGEASSAHTLEAKAAIDTAMARPEGRDHPALCHLYIHLMEMSATPEVALPAADRLRRMTPDASHMVHMPAHIDMAVGDYRRAIDSSDDAIVADDMFFKTLEASPLYVAYRVHNIVTKLYCALMSGRSREAMLAADKLDEVVDAKLLATKSPPMADWTESFLGSHAHVLVRFGRWEEILQLELPAPQDRALYCCKTANILYARGLAFSALGRIQEAEVAREEFEEARKRVPRSRINNLPVRQVDFLSIASKMLAGELEYRKGNIRLAFAILRRAIELEDGLAYCDPPAWMQPVRHALGGLLLEQKRVPEAEQVFREDLGMARGFPRRKGRLNNVWGLHGLHECLVASGKMDEARVIQVQLDIALGGAVLDFSSILLYSKYVIEIGHRNCHINMTDVPKNFLAVFTGL</sequence>
<dbReference type="InterPro" id="IPR036388">
    <property type="entry name" value="WH-like_DNA-bd_sf"/>
</dbReference>
<evidence type="ECO:0000256" key="2">
    <source>
        <dbReference type="ARBA" id="ARBA00022679"/>
    </source>
</evidence>
<dbReference type="Gene3D" id="1.25.40.10">
    <property type="entry name" value="Tetratricopeptide repeat domain"/>
    <property type="match status" value="2"/>
</dbReference>
<feature type="repeat" description="TPR" evidence="4">
    <location>
        <begin position="462"/>
        <end position="495"/>
    </location>
</feature>
<dbReference type="GO" id="GO:0044550">
    <property type="term" value="P:secondary metabolite biosynthetic process"/>
    <property type="evidence" value="ECO:0007669"/>
    <property type="project" value="UniProtKB-ARBA"/>
</dbReference>
<dbReference type="SUPFAM" id="SSF48452">
    <property type="entry name" value="TPR-like"/>
    <property type="match status" value="2"/>
</dbReference>
<comment type="caution">
    <text evidence="8">The sequence shown here is derived from an EMBL/GenBank/DDBJ whole genome shotgun (WGS) entry which is preliminary data.</text>
</comment>
<dbReference type="PROSITE" id="PS50005">
    <property type="entry name" value="TPR"/>
    <property type="match status" value="1"/>
</dbReference>
<organism evidence="8 9">
    <name type="scientific">Aspergillus awamori</name>
    <name type="common">Black koji mold</name>
    <dbReference type="NCBI Taxonomy" id="105351"/>
    <lineage>
        <taxon>Eukaryota</taxon>
        <taxon>Fungi</taxon>
        <taxon>Dikarya</taxon>
        <taxon>Ascomycota</taxon>
        <taxon>Pezizomycotina</taxon>
        <taxon>Eurotiomycetes</taxon>
        <taxon>Eurotiomycetidae</taxon>
        <taxon>Eurotiales</taxon>
        <taxon>Aspergillaceae</taxon>
        <taxon>Aspergillus</taxon>
    </lineage>
</organism>
<dbReference type="PROSITE" id="PS51683">
    <property type="entry name" value="SAM_OMT_II"/>
    <property type="match status" value="1"/>
</dbReference>
<gene>
    <name evidence="8" type="ORF">AAWM_07018</name>
</gene>
<feature type="domain" description="O-methyltransferase dimerisation" evidence="7">
    <location>
        <begin position="100"/>
        <end position="165"/>
    </location>
</feature>
<dbReference type="PANTHER" id="PTHR45588">
    <property type="entry name" value="TPR DOMAIN-CONTAINING PROTEIN"/>
    <property type="match status" value="1"/>
</dbReference>
<dbReference type="GO" id="GO:0046983">
    <property type="term" value="F:protein dimerization activity"/>
    <property type="evidence" value="ECO:0007669"/>
    <property type="project" value="InterPro"/>
</dbReference>
<protein>
    <submittedName>
        <fullName evidence="8">Demethylsterigmatocystin 6-O-methyltransferase</fullName>
    </submittedName>
</protein>
<dbReference type="InterPro" id="IPR012967">
    <property type="entry name" value="COMT_dimerisation"/>
</dbReference>
<dbReference type="InterPro" id="IPR016461">
    <property type="entry name" value="COMT-like"/>
</dbReference>
<dbReference type="InterPro" id="IPR036390">
    <property type="entry name" value="WH_DNA-bd_sf"/>
</dbReference>
<dbReference type="Proteomes" id="UP000286921">
    <property type="component" value="Unassembled WGS sequence"/>
</dbReference>
<reference evidence="8 9" key="1">
    <citation type="submission" date="2016-09" db="EMBL/GenBank/DDBJ databases">
        <title>Aspergillus awamori IFM 58123T.</title>
        <authorList>
            <person name="Kusuya Y."/>
            <person name="Shimizu M."/>
            <person name="Takahashi H."/>
            <person name="Yaguchi T."/>
        </authorList>
    </citation>
    <scope>NUCLEOTIDE SEQUENCE [LARGE SCALE GENOMIC DNA]</scope>
    <source>
        <strain evidence="8 9">IFM 58123</strain>
    </source>
</reference>
<keyword evidence="4" id="KW-0802">TPR repeat</keyword>
<evidence type="ECO:0000256" key="4">
    <source>
        <dbReference type="PROSITE-ProRule" id="PRU00339"/>
    </source>
</evidence>
<dbReference type="EMBL" id="BDHI01000015">
    <property type="protein sequence ID" value="GCB24133.1"/>
    <property type="molecule type" value="Genomic_DNA"/>
</dbReference>
<dbReference type="InterPro" id="IPR011990">
    <property type="entry name" value="TPR-like_helical_dom_sf"/>
</dbReference>
<evidence type="ECO:0000259" key="6">
    <source>
        <dbReference type="Pfam" id="PF00891"/>
    </source>
</evidence>
<evidence type="ECO:0000313" key="8">
    <source>
        <dbReference type="EMBL" id="GCB24133.1"/>
    </source>
</evidence>
<feature type="region of interest" description="Disordered" evidence="5">
    <location>
        <begin position="1"/>
        <end position="22"/>
    </location>
</feature>
<dbReference type="InterPro" id="IPR019734">
    <property type="entry name" value="TPR_rpt"/>
</dbReference>
<feature type="compositionally biased region" description="Polar residues" evidence="5">
    <location>
        <begin position="1"/>
        <end position="19"/>
    </location>
</feature>
<dbReference type="GO" id="GO:0032259">
    <property type="term" value="P:methylation"/>
    <property type="evidence" value="ECO:0007669"/>
    <property type="project" value="UniProtKB-KW"/>
</dbReference>
<accession>A0A401KXU4</accession>
<dbReference type="Pfam" id="PF08100">
    <property type="entry name" value="Dimerisation"/>
    <property type="match status" value="1"/>
</dbReference>
<keyword evidence="3" id="KW-0949">S-adenosyl-L-methionine</keyword>
<feature type="domain" description="O-methyltransferase C-terminal" evidence="6">
    <location>
        <begin position="271"/>
        <end position="415"/>
    </location>
</feature>
<dbReference type="PANTHER" id="PTHR45588:SF1">
    <property type="entry name" value="WW DOMAIN-CONTAINING PROTEIN"/>
    <property type="match status" value="1"/>
</dbReference>
<dbReference type="Pfam" id="PF00891">
    <property type="entry name" value="Methyltransf_2"/>
    <property type="match status" value="1"/>
</dbReference>
<dbReference type="Gene3D" id="3.40.50.150">
    <property type="entry name" value="Vaccinia Virus protein VP39"/>
    <property type="match status" value="1"/>
</dbReference>
<evidence type="ECO:0000259" key="7">
    <source>
        <dbReference type="Pfam" id="PF08100"/>
    </source>
</evidence>
<dbReference type="AlphaFoldDB" id="A0A401KXU4"/>
<evidence type="ECO:0000256" key="1">
    <source>
        <dbReference type="ARBA" id="ARBA00022603"/>
    </source>
</evidence>
<dbReference type="GO" id="GO:0008171">
    <property type="term" value="F:O-methyltransferase activity"/>
    <property type="evidence" value="ECO:0007669"/>
    <property type="project" value="InterPro"/>
</dbReference>
<dbReference type="SUPFAM" id="SSF46785">
    <property type="entry name" value="Winged helix' DNA-binding domain"/>
    <property type="match status" value="1"/>
</dbReference>
<proteinExistence type="predicted"/>
<dbReference type="InterPro" id="IPR029063">
    <property type="entry name" value="SAM-dependent_MTases_sf"/>
</dbReference>
<name>A0A401KXU4_ASPAW</name>
<evidence type="ECO:0000256" key="5">
    <source>
        <dbReference type="SAM" id="MobiDB-lite"/>
    </source>
</evidence>
<dbReference type="SUPFAM" id="SSF53335">
    <property type="entry name" value="S-adenosyl-L-methionine-dependent methyltransferases"/>
    <property type="match status" value="1"/>
</dbReference>
<keyword evidence="9" id="KW-1185">Reference proteome</keyword>
<keyword evidence="2 8" id="KW-0808">Transferase</keyword>
<dbReference type="SMART" id="SM00028">
    <property type="entry name" value="TPR"/>
    <property type="match status" value="3"/>
</dbReference>
<evidence type="ECO:0000313" key="9">
    <source>
        <dbReference type="Proteomes" id="UP000286921"/>
    </source>
</evidence>